<keyword evidence="4" id="KW-0805">Transcription regulation</keyword>
<organism evidence="9 10">
    <name type="scientific">Candidatus Thermochlorobacter aerophilus</name>
    <dbReference type="NCBI Taxonomy" id="1868324"/>
    <lineage>
        <taxon>Bacteria</taxon>
        <taxon>Pseudomonadati</taxon>
        <taxon>Chlorobiota</taxon>
        <taxon>Chlorobiia</taxon>
        <taxon>Chlorobiales</taxon>
        <taxon>Candidatus Thermochlorobacteriaceae</taxon>
        <taxon>Candidatus Thermochlorobacter</taxon>
    </lineage>
</organism>
<dbReference type="SUPFAM" id="SSF46785">
    <property type="entry name" value="Winged helix' DNA-binding domain"/>
    <property type="match status" value="1"/>
</dbReference>
<dbReference type="Proteomes" id="UP000266389">
    <property type="component" value="Unassembled WGS sequence"/>
</dbReference>
<proteinExistence type="inferred from homology"/>
<evidence type="ECO:0000256" key="8">
    <source>
        <dbReference type="PIRSR" id="PIRSR602481-2"/>
    </source>
</evidence>
<protein>
    <submittedName>
        <fullName evidence="9">Transcriptional repressor</fullName>
    </submittedName>
</protein>
<dbReference type="InterPro" id="IPR036390">
    <property type="entry name" value="WH_DNA-bd_sf"/>
</dbReference>
<evidence type="ECO:0000256" key="3">
    <source>
        <dbReference type="ARBA" id="ARBA00022833"/>
    </source>
</evidence>
<keyword evidence="6" id="KW-0804">Transcription</keyword>
<dbReference type="EMBL" id="PHFL01000014">
    <property type="protein sequence ID" value="RFM24967.1"/>
    <property type="molecule type" value="Genomic_DNA"/>
</dbReference>
<feature type="binding site" evidence="8">
    <location>
        <position position="95"/>
    </location>
    <ligand>
        <name>Fe cation</name>
        <dbReference type="ChEBI" id="CHEBI:24875"/>
    </ligand>
</feature>
<evidence type="ECO:0000313" key="10">
    <source>
        <dbReference type="Proteomes" id="UP000266389"/>
    </source>
</evidence>
<keyword evidence="3 7" id="KW-0862">Zinc</keyword>
<dbReference type="CDD" id="cd07153">
    <property type="entry name" value="Fur_like"/>
    <property type="match status" value="1"/>
</dbReference>
<evidence type="ECO:0000256" key="4">
    <source>
        <dbReference type="ARBA" id="ARBA00023015"/>
    </source>
</evidence>
<dbReference type="GO" id="GO:0003700">
    <property type="term" value="F:DNA-binding transcription factor activity"/>
    <property type="evidence" value="ECO:0007669"/>
    <property type="project" value="InterPro"/>
</dbReference>
<dbReference type="PANTHER" id="PTHR33202:SF7">
    <property type="entry name" value="FERRIC UPTAKE REGULATION PROTEIN"/>
    <property type="match status" value="1"/>
</dbReference>
<evidence type="ECO:0000256" key="2">
    <source>
        <dbReference type="ARBA" id="ARBA00022491"/>
    </source>
</evidence>
<dbReference type="Pfam" id="PF01475">
    <property type="entry name" value="FUR"/>
    <property type="match status" value="1"/>
</dbReference>
<evidence type="ECO:0000256" key="7">
    <source>
        <dbReference type="PIRSR" id="PIRSR602481-1"/>
    </source>
</evidence>
<dbReference type="Gene3D" id="1.10.10.10">
    <property type="entry name" value="Winged helix-like DNA-binding domain superfamily/Winged helix DNA-binding domain"/>
    <property type="match status" value="1"/>
</dbReference>
<comment type="cofactor">
    <cofactor evidence="7">
        <name>Zn(2+)</name>
        <dbReference type="ChEBI" id="CHEBI:29105"/>
    </cofactor>
    <text evidence="7">Binds 1 zinc ion per subunit.</text>
</comment>
<dbReference type="InterPro" id="IPR043135">
    <property type="entry name" value="Fur_C"/>
</dbReference>
<evidence type="ECO:0000256" key="5">
    <source>
        <dbReference type="ARBA" id="ARBA00023125"/>
    </source>
</evidence>
<accession>A0A395M2G4</accession>
<comment type="cofactor">
    <cofactor evidence="8">
        <name>Mn(2+)</name>
        <dbReference type="ChEBI" id="CHEBI:29035"/>
    </cofactor>
    <cofactor evidence="8">
        <name>Fe(2+)</name>
        <dbReference type="ChEBI" id="CHEBI:29033"/>
    </cofactor>
    <text evidence="8">Binds 1 Mn(2+) or Fe(2+) ion per subunit.</text>
</comment>
<gene>
    <name evidence="9" type="ORF">D0433_03435</name>
</gene>
<evidence type="ECO:0000256" key="1">
    <source>
        <dbReference type="ARBA" id="ARBA00007957"/>
    </source>
</evidence>
<dbReference type="AlphaFoldDB" id="A0A395M2G4"/>
<feature type="binding site" evidence="8">
    <location>
        <position position="133"/>
    </location>
    <ligand>
        <name>Fe cation</name>
        <dbReference type="ChEBI" id="CHEBI:24875"/>
    </ligand>
</feature>
<reference evidence="9 10" key="1">
    <citation type="journal article" date="2011" name="ISME J.">
        <title>Community ecology of hot spring cyanobacterial mats: predominant populations and their functional potential.</title>
        <authorList>
            <person name="Klatt C.G."/>
            <person name="Wood J.M."/>
            <person name="Rusch D.B."/>
            <person name="Bateson M.M."/>
            <person name="Hamamura N."/>
            <person name="Heidelberg J.F."/>
            <person name="Grossman A.R."/>
            <person name="Bhaya D."/>
            <person name="Cohan F.M."/>
            <person name="Kuhl M."/>
            <person name="Bryant D.A."/>
            <person name="Ward D.M."/>
        </authorList>
    </citation>
    <scope>NUCLEOTIDE SEQUENCE [LARGE SCALE GENOMIC DNA]</scope>
    <source>
        <strain evidence="9">OS</strain>
    </source>
</reference>
<keyword evidence="2" id="KW-0678">Repressor</keyword>
<sequence length="150" mass="16854">MTMSKMNSSASAKYATLLRQNDFKVTMQRIRILEILDRSKTPLTAAEVHAHLSRYGIDLATVYRVLNKLADAGVVSRVELGDEFTRFEFARPPAHHHHIVCIDCGTVKEIELCNLDSLVGDISRSTGFTHIEHQVVFRGYCASCSAHHKE</sequence>
<comment type="caution">
    <text evidence="9">The sequence shown here is derived from an EMBL/GenBank/DDBJ whole genome shotgun (WGS) entry which is preliminary data.</text>
</comment>
<dbReference type="InterPro" id="IPR036388">
    <property type="entry name" value="WH-like_DNA-bd_sf"/>
</dbReference>
<feature type="binding site" evidence="7">
    <location>
        <position position="101"/>
    </location>
    <ligand>
        <name>Zn(2+)</name>
        <dbReference type="ChEBI" id="CHEBI:29105"/>
    </ligand>
</feature>
<dbReference type="GO" id="GO:0000976">
    <property type="term" value="F:transcription cis-regulatory region binding"/>
    <property type="evidence" value="ECO:0007669"/>
    <property type="project" value="TreeGrafter"/>
</dbReference>
<dbReference type="GO" id="GO:0008270">
    <property type="term" value="F:zinc ion binding"/>
    <property type="evidence" value="ECO:0007669"/>
    <property type="project" value="TreeGrafter"/>
</dbReference>
<keyword evidence="5" id="KW-0238">DNA-binding</keyword>
<dbReference type="GO" id="GO:1900376">
    <property type="term" value="P:regulation of secondary metabolite biosynthetic process"/>
    <property type="evidence" value="ECO:0007669"/>
    <property type="project" value="TreeGrafter"/>
</dbReference>
<comment type="similarity">
    <text evidence="1">Belongs to the Fur family.</text>
</comment>
<dbReference type="GO" id="GO:0045892">
    <property type="term" value="P:negative regulation of DNA-templated transcription"/>
    <property type="evidence" value="ECO:0007669"/>
    <property type="project" value="TreeGrafter"/>
</dbReference>
<keyword evidence="8" id="KW-0408">Iron</keyword>
<dbReference type="Gene3D" id="3.30.1490.190">
    <property type="match status" value="1"/>
</dbReference>
<feature type="binding site" evidence="7">
    <location>
        <position position="104"/>
    </location>
    <ligand>
        <name>Zn(2+)</name>
        <dbReference type="ChEBI" id="CHEBI:29105"/>
    </ligand>
</feature>
<keyword evidence="7" id="KW-0479">Metal-binding</keyword>
<evidence type="ECO:0000256" key="6">
    <source>
        <dbReference type="ARBA" id="ARBA00023163"/>
    </source>
</evidence>
<dbReference type="InterPro" id="IPR002481">
    <property type="entry name" value="FUR"/>
</dbReference>
<dbReference type="PANTHER" id="PTHR33202">
    <property type="entry name" value="ZINC UPTAKE REGULATION PROTEIN"/>
    <property type="match status" value="1"/>
</dbReference>
<feature type="binding site" evidence="7">
    <location>
        <position position="144"/>
    </location>
    <ligand>
        <name>Zn(2+)</name>
        <dbReference type="ChEBI" id="CHEBI:29105"/>
    </ligand>
</feature>
<name>A0A395M2G4_9BACT</name>
<feature type="binding site" evidence="7">
    <location>
        <position position="141"/>
    </location>
    <ligand>
        <name>Zn(2+)</name>
        <dbReference type="ChEBI" id="CHEBI:29105"/>
    </ligand>
</feature>
<evidence type="ECO:0000313" key="9">
    <source>
        <dbReference type="EMBL" id="RFM24967.1"/>
    </source>
</evidence>